<dbReference type="PANTHER" id="PTHR23502:SF178">
    <property type="entry name" value="TRANSPORTER, PUTATIVE (AFU_ORTHOLOGUE AFUA_2G02040)-RELATED"/>
    <property type="match status" value="1"/>
</dbReference>
<proteinExistence type="predicted"/>
<feature type="transmembrane region" description="Helical" evidence="5">
    <location>
        <begin position="97"/>
        <end position="115"/>
    </location>
</feature>
<dbReference type="AlphaFoldDB" id="A0A1E3NP71"/>
<dbReference type="SUPFAM" id="SSF103473">
    <property type="entry name" value="MFS general substrate transporter"/>
    <property type="match status" value="1"/>
</dbReference>
<dbReference type="Gene3D" id="1.20.1250.20">
    <property type="entry name" value="MFS general substrate transporter like domains"/>
    <property type="match status" value="1"/>
</dbReference>
<keyword evidence="7" id="KW-1185">Reference proteome</keyword>
<evidence type="ECO:0000256" key="5">
    <source>
        <dbReference type="SAM" id="Phobius"/>
    </source>
</evidence>
<feature type="transmembrane region" description="Helical" evidence="5">
    <location>
        <begin position="54"/>
        <end position="70"/>
    </location>
</feature>
<feature type="transmembrane region" description="Helical" evidence="5">
    <location>
        <begin position="213"/>
        <end position="230"/>
    </location>
</feature>
<evidence type="ECO:0000313" key="6">
    <source>
        <dbReference type="EMBL" id="ODQ47891.1"/>
    </source>
</evidence>
<name>A0A1E3NP71_9ASCO</name>
<feature type="transmembrane region" description="Helical" evidence="5">
    <location>
        <begin position="416"/>
        <end position="441"/>
    </location>
</feature>
<dbReference type="InterPro" id="IPR011701">
    <property type="entry name" value="MFS"/>
</dbReference>
<evidence type="ECO:0000313" key="7">
    <source>
        <dbReference type="Proteomes" id="UP000094455"/>
    </source>
</evidence>
<dbReference type="GO" id="GO:0005886">
    <property type="term" value="C:plasma membrane"/>
    <property type="evidence" value="ECO:0007669"/>
    <property type="project" value="TreeGrafter"/>
</dbReference>
<feature type="transmembrane region" description="Helical" evidence="5">
    <location>
        <begin position="353"/>
        <end position="377"/>
    </location>
</feature>
<dbReference type="Proteomes" id="UP000094455">
    <property type="component" value="Unassembled WGS sequence"/>
</dbReference>
<dbReference type="PANTHER" id="PTHR23502">
    <property type="entry name" value="MAJOR FACILITATOR SUPERFAMILY"/>
    <property type="match status" value="1"/>
</dbReference>
<dbReference type="RefSeq" id="XP_019019004.1">
    <property type="nucleotide sequence ID" value="XM_019162701.1"/>
</dbReference>
<organism evidence="6 7">
    <name type="scientific">Pichia membranifaciens NRRL Y-2026</name>
    <dbReference type="NCBI Taxonomy" id="763406"/>
    <lineage>
        <taxon>Eukaryota</taxon>
        <taxon>Fungi</taxon>
        <taxon>Dikarya</taxon>
        <taxon>Ascomycota</taxon>
        <taxon>Saccharomycotina</taxon>
        <taxon>Pichiomycetes</taxon>
        <taxon>Pichiales</taxon>
        <taxon>Pichiaceae</taxon>
        <taxon>Pichia</taxon>
    </lineage>
</organism>
<feature type="transmembrane region" description="Helical" evidence="5">
    <location>
        <begin position="389"/>
        <end position="410"/>
    </location>
</feature>
<dbReference type="OrthoDB" id="5215911at2759"/>
<protein>
    <recommendedName>
        <fullName evidence="8">Major facilitator superfamily (MFS) profile domain-containing protein</fullName>
    </recommendedName>
</protein>
<dbReference type="EMBL" id="KV454002">
    <property type="protein sequence ID" value="ODQ47891.1"/>
    <property type="molecule type" value="Genomic_DNA"/>
</dbReference>
<evidence type="ECO:0008006" key="8">
    <source>
        <dbReference type="Google" id="ProtNLM"/>
    </source>
</evidence>
<keyword evidence="3 5" id="KW-1133">Transmembrane helix</keyword>
<keyword evidence="2 5" id="KW-0812">Transmembrane</keyword>
<dbReference type="InterPro" id="IPR036259">
    <property type="entry name" value="MFS_trans_sf"/>
</dbReference>
<dbReference type="STRING" id="763406.A0A1E3NP71"/>
<feature type="transmembrane region" description="Helical" evidence="5">
    <location>
        <begin position="144"/>
        <end position="169"/>
    </location>
</feature>
<feature type="transmembrane region" description="Helical" evidence="5">
    <location>
        <begin position="453"/>
        <end position="471"/>
    </location>
</feature>
<feature type="transmembrane region" description="Helical" evidence="5">
    <location>
        <begin position="311"/>
        <end position="333"/>
    </location>
</feature>
<dbReference type="GO" id="GO:0022857">
    <property type="term" value="F:transmembrane transporter activity"/>
    <property type="evidence" value="ECO:0007669"/>
    <property type="project" value="InterPro"/>
</dbReference>
<gene>
    <name evidence="6" type="ORF">PICMEDRAFT_31448</name>
</gene>
<evidence type="ECO:0000256" key="2">
    <source>
        <dbReference type="ARBA" id="ARBA00022692"/>
    </source>
</evidence>
<comment type="subcellular location">
    <subcellularLocation>
        <location evidence="1">Membrane</location>
        <topology evidence="1">Multi-pass membrane protein</topology>
    </subcellularLocation>
</comment>
<reference evidence="6 7" key="1">
    <citation type="journal article" date="2016" name="Proc. Natl. Acad. Sci. U.S.A.">
        <title>Comparative genomics of biotechnologically important yeasts.</title>
        <authorList>
            <person name="Riley R."/>
            <person name="Haridas S."/>
            <person name="Wolfe K.H."/>
            <person name="Lopes M.R."/>
            <person name="Hittinger C.T."/>
            <person name="Goeker M."/>
            <person name="Salamov A.A."/>
            <person name="Wisecaver J.H."/>
            <person name="Long T.M."/>
            <person name="Calvey C.H."/>
            <person name="Aerts A.L."/>
            <person name="Barry K.W."/>
            <person name="Choi C."/>
            <person name="Clum A."/>
            <person name="Coughlan A.Y."/>
            <person name="Deshpande S."/>
            <person name="Douglass A.P."/>
            <person name="Hanson S.J."/>
            <person name="Klenk H.-P."/>
            <person name="LaButti K.M."/>
            <person name="Lapidus A."/>
            <person name="Lindquist E.A."/>
            <person name="Lipzen A.M."/>
            <person name="Meier-Kolthoff J.P."/>
            <person name="Ohm R.A."/>
            <person name="Otillar R.P."/>
            <person name="Pangilinan J.L."/>
            <person name="Peng Y."/>
            <person name="Rokas A."/>
            <person name="Rosa C.A."/>
            <person name="Scheuner C."/>
            <person name="Sibirny A.A."/>
            <person name="Slot J.C."/>
            <person name="Stielow J.B."/>
            <person name="Sun H."/>
            <person name="Kurtzman C.P."/>
            <person name="Blackwell M."/>
            <person name="Grigoriev I.V."/>
            <person name="Jeffries T.W."/>
        </authorList>
    </citation>
    <scope>NUCLEOTIDE SEQUENCE [LARGE SCALE GENOMIC DNA]</scope>
    <source>
        <strain evidence="6 7">NRRL Y-2026</strain>
    </source>
</reference>
<feature type="transmembrane region" description="Helical" evidence="5">
    <location>
        <begin position="122"/>
        <end position="138"/>
    </location>
</feature>
<accession>A0A1E3NP71</accession>
<keyword evidence="4 5" id="KW-0472">Membrane</keyword>
<evidence type="ECO:0000256" key="4">
    <source>
        <dbReference type="ARBA" id="ARBA00023136"/>
    </source>
</evidence>
<dbReference type="Pfam" id="PF07690">
    <property type="entry name" value="MFS_1"/>
    <property type="match status" value="1"/>
</dbReference>
<feature type="transmembrane region" description="Helical" evidence="5">
    <location>
        <begin position="181"/>
        <end position="201"/>
    </location>
</feature>
<sequence>MEREEFVNGVPGTELLVDIKKDNENVIEGAEIVYIPPPTECGADPLGWARYKKYWQLFVVSLYACCFAYGENNLGAAWTTVSEDIGVNMNNMNGGSALNWLLLGFFNVLWIPTAMKIGRKPVFIATTVIASCAMVWIGKCNGNAQWFLAMTVNGLGVAGYEAMIQLTIFDTFFVHERGRALAVYLSSQQLGSVIGLVSGGAQADTIGWRWSQYIVAIADAVVFVLFVFTFQETLFPRFLFERGEHSKFLEQMKSVDLTDGVSEYEIPNAQDFPAPSWGKIVTKWWVYYPQDKTTFWQYFRRPFILFTFPNILYAGFNFGFGGTAGMLSFSTIAEILMEDPYNYSTSTTGLMCLGSLVGSGLGGLAGSLSDYIVIFFAKRNNGVKEPEMRLFAMIFPFCFGAIGYMMYGWGAEQGDAWPVISVGIGFMTAQQVSSCSIATSYAMDCFRGISGELVVVLAIFSACINFAVSYSCQEFLTAVGYGWLMFFWAMLVLSANASAVLVMFQGKSWRKRSADKYFKFVAEGKQ</sequence>
<evidence type="ECO:0000256" key="3">
    <source>
        <dbReference type="ARBA" id="ARBA00022989"/>
    </source>
</evidence>
<dbReference type="GeneID" id="30179388"/>
<evidence type="ECO:0000256" key="1">
    <source>
        <dbReference type="ARBA" id="ARBA00004141"/>
    </source>
</evidence>
<feature type="transmembrane region" description="Helical" evidence="5">
    <location>
        <begin position="483"/>
        <end position="504"/>
    </location>
</feature>